<evidence type="ECO:0000256" key="4">
    <source>
        <dbReference type="ARBA" id="ARBA00022692"/>
    </source>
</evidence>
<dbReference type="SMART" id="SM00382">
    <property type="entry name" value="AAA"/>
    <property type="match status" value="2"/>
</dbReference>
<dbReference type="InterPro" id="IPR017871">
    <property type="entry name" value="ABC_transporter-like_CS"/>
</dbReference>
<evidence type="ECO:0000256" key="9">
    <source>
        <dbReference type="SAM" id="Phobius"/>
    </source>
</evidence>
<dbReference type="CDD" id="cd18579">
    <property type="entry name" value="ABC_6TM_ABCC_D1"/>
    <property type="match status" value="1"/>
</dbReference>
<dbReference type="PROSITE" id="PS50929">
    <property type="entry name" value="ABC_TM1F"/>
    <property type="match status" value="2"/>
</dbReference>
<keyword evidence="2" id="KW-0813">Transport</keyword>
<dbReference type="PROSITE" id="PS00211">
    <property type="entry name" value="ABC_TRANSPORTER_1"/>
    <property type="match status" value="2"/>
</dbReference>
<feature type="transmembrane region" description="Helical" evidence="9">
    <location>
        <begin position="376"/>
        <end position="397"/>
    </location>
</feature>
<dbReference type="Proteomes" id="UP001338125">
    <property type="component" value="Unassembled WGS sequence"/>
</dbReference>
<dbReference type="InterPro" id="IPR011527">
    <property type="entry name" value="ABC1_TM_dom"/>
</dbReference>
<evidence type="ECO:0000256" key="7">
    <source>
        <dbReference type="ARBA" id="ARBA00022989"/>
    </source>
</evidence>
<feature type="transmembrane region" description="Helical" evidence="9">
    <location>
        <begin position="792"/>
        <end position="818"/>
    </location>
</feature>
<evidence type="ECO:0000256" key="6">
    <source>
        <dbReference type="ARBA" id="ARBA00022840"/>
    </source>
</evidence>
<organism evidence="12 13">
    <name type="scientific">Cladobotryum mycophilum</name>
    <dbReference type="NCBI Taxonomy" id="491253"/>
    <lineage>
        <taxon>Eukaryota</taxon>
        <taxon>Fungi</taxon>
        <taxon>Dikarya</taxon>
        <taxon>Ascomycota</taxon>
        <taxon>Pezizomycotina</taxon>
        <taxon>Sordariomycetes</taxon>
        <taxon>Hypocreomycetidae</taxon>
        <taxon>Hypocreales</taxon>
        <taxon>Hypocreaceae</taxon>
        <taxon>Cladobotryum</taxon>
    </lineage>
</organism>
<feature type="domain" description="ABC transmembrane type-1" evidence="11">
    <location>
        <begin position="752"/>
        <end position="1031"/>
    </location>
</feature>
<keyword evidence="8 9" id="KW-0472">Membrane</keyword>
<feature type="transmembrane region" description="Helical" evidence="9">
    <location>
        <begin position="417"/>
        <end position="442"/>
    </location>
</feature>
<feature type="transmembrane region" description="Helical" evidence="9">
    <location>
        <begin position="748"/>
        <end position="772"/>
    </location>
</feature>
<protein>
    <submittedName>
        <fullName evidence="12">ABC transporter FGM5</fullName>
    </submittedName>
</protein>
<dbReference type="CDD" id="cd03250">
    <property type="entry name" value="ABCC_MRP_domain1"/>
    <property type="match status" value="1"/>
</dbReference>
<name>A0ABR0SGQ3_9HYPO</name>
<evidence type="ECO:0000256" key="5">
    <source>
        <dbReference type="ARBA" id="ARBA00022741"/>
    </source>
</evidence>
<keyword evidence="3" id="KW-1003">Cell membrane</keyword>
<feature type="transmembrane region" description="Helical" evidence="9">
    <location>
        <begin position="975"/>
        <end position="994"/>
    </location>
</feature>
<comment type="caution">
    <text evidence="12">The sequence shown here is derived from an EMBL/GenBank/DDBJ whole genome shotgun (WGS) entry which is preliminary data.</text>
</comment>
<dbReference type="InterPro" id="IPR003439">
    <property type="entry name" value="ABC_transporter-like_ATP-bd"/>
</dbReference>
<dbReference type="InterPro" id="IPR050173">
    <property type="entry name" value="ABC_transporter_C-like"/>
</dbReference>
<gene>
    <name evidence="12" type="ORF">PT974_09628</name>
</gene>
<feature type="domain" description="ABC transporter" evidence="10">
    <location>
        <begin position="478"/>
        <end position="705"/>
    </location>
</feature>
<accession>A0ABR0SGQ3</accession>
<dbReference type="PANTHER" id="PTHR24223">
    <property type="entry name" value="ATP-BINDING CASSETTE SUB-FAMILY C"/>
    <property type="match status" value="1"/>
</dbReference>
<dbReference type="PANTHER" id="PTHR24223:SF345">
    <property type="entry name" value="ABC MULTIDRUG TRANSPORTER (EUROFUNG)"/>
    <property type="match status" value="1"/>
</dbReference>
<keyword evidence="6" id="KW-0067">ATP-binding</keyword>
<keyword evidence="7 9" id="KW-1133">Transmembrane helix</keyword>
<reference evidence="12 13" key="1">
    <citation type="submission" date="2024-01" db="EMBL/GenBank/DDBJ databases">
        <title>Complete genome of Cladobotryum mycophilum ATHUM6906.</title>
        <authorList>
            <person name="Christinaki A.C."/>
            <person name="Myridakis A.I."/>
            <person name="Kouvelis V.N."/>
        </authorList>
    </citation>
    <scope>NUCLEOTIDE SEQUENCE [LARGE SCALE GENOMIC DNA]</scope>
    <source>
        <strain evidence="12 13">ATHUM6906</strain>
    </source>
</reference>
<evidence type="ECO:0000259" key="11">
    <source>
        <dbReference type="PROSITE" id="PS50929"/>
    </source>
</evidence>
<dbReference type="InterPro" id="IPR036640">
    <property type="entry name" value="ABC1_TM_sf"/>
</dbReference>
<feature type="transmembrane region" description="Helical" evidence="9">
    <location>
        <begin position="891"/>
        <end position="911"/>
    </location>
</feature>
<dbReference type="Pfam" id="PF00005">
    <property type="entry name" value="ABC_tran"/>
    <property type="match status" value="2"/>
</dbReference>
<dbReference type="InterPro" id="IPR027417">
    <property type="entry name" value="P-loop_NTPase"/>
</dbReference>
<dbReference type="InterPro" id="IPR044746">
    <property type="entry name" value="ABCC_6TM_D1"/>
</dbReference>
<dbReference type="CDD" id="cd18580">
    <property type="entry name" value="ABC_6TM_ABCC_D2"/>
    <property type="match status" value="1"/>
</dbReference>
<evidence type="ECO:0000313" key="12">
    <source>
        <dbReference type="EMBL" id="KAK5991347.1"/>
    </source>
</evidence>
<evidence type="ECO:0000256" key="1">
    <source>
        <dbReference type="ARBA" id="ARBA00004651"/>
    </source>
</evidence>
<evidence type="ECO:0000256" key="2">
    <source>
        <dbReference type="ARBA" id="ARBA00022448"/>
    </source>
</evidence>
<dbReference type="EMBL" id="JAVFKD010000014">
    <property type="protein sequence ID" value="KAK5991347.1"/>
    <property type="molecule type" value="Genomic_DNA"/>
</dbReference>
<dbReference type="Pfam" id="PF00664">
    <property type="entry name" value="ABC_membrane"/>
    <property type="match status" value="2"/>
</dbReference>
<feature type="domain" description="ABC transporter" evidence="10">
    <location>
        <begin position="1068"/>
        <end position="1328"/>
    </location>
</feature>
<dbReference type="SUPFAM" id="SSF52540">
    <property type="entry name" value="P-loop containing nucleoside triphosphate hydrolases"/>
    <property type="match status" value="2"/>
</dbReference>
<keyword evidence="5" id="KW-0547">Nucleotide-binding</keyword>
<evidence type="ECO:0000259" key="10">
    <source>
        <dbReference type="PROSITE" id="PS50893"/>
    </source>
</evidence>
<keyword evidence="13" id="KW-1185">Reference proteome</keyword>
<dbReference type="InterPro" id="IPR003593">
    <property type="entry name" value="AAA+_ATPase"/>
</dbReference>
<feature type="transmembrane region" description="Helical" evidence="9">
    <location>
        <begin position="300"/>
        <end position="321"/>
    </location>
</feature>
<feature type="transmembrane region" description="Helical" evidence="9">
    <location>
        <begin position="200"/>
        <end position="224"/>
    </location>
</feature>
<proteinExistence type="predicted"/>
<evidence type="ECO:0000256" key="8">
    <source>
        <dbReference type="ARBA" id="ARBA00023136"/>
    </source>
</evidence>
<dbReference type="PROSITE" id="PS50893">
    <property type="entry name" value="ABC_TRANSPORTER_2"/>
    <property type="match status" value="2"/>
</dbReference>
<sequence length="1333" mass="146933">MSALTFLEHTRSPRPSLLLNAFLFLTLLFDIAQTRSLWLSAQTYNERVFARVFTVATAWKAPLILLESQHKNRWLPWNQKDHSPEETTGLYGLGTFFWLNTLFISGYKKVLDISDLFSLDKNMSAESVQKTFSQKIQHGNFHGKKNGLAKTLASSLAVPFLLPMAPRIALMGLAFCQPFLLDALMNHLKKSETESPANNGYGLIGATILVYTGIPTATAFYWYFQERALFMARACLSSAVYRKTIQAKISVADDSAAVTLMSADVERIRMGFMQVHEFWANPIQVALACWLLQRQLGAAFAAPIVVVLLCAVSSTFLMRFVGPRQMAWMKRIQKRVGHTANVIGNMRHLKISGMTAPVEQAIQQLRMDELEVGGKFRSLLVATVAIGFTPVLLTPVFTFAVTSRNLDVTTIFTSISYLLLLCEPLSTLFQIAPQLLAGVACLQRVQAFLEKESRHDFRHNEVALSEKPGMHAKDGVAIKVEDGHFGWNEDTLTLENIDVSIPSGLTMVIGPVASGKSTFSKALLGETPVARGKVTMGSDFRKVGYCDQVPFLWNGTVKDNVIGFSDLDEKRYKAVIEATMLTRDLSLLPKGDQTKVGSSGITLSGGQKQRVSIARALYLHSDLLIFDDVLSGLDADTEEQVFRRVFGPAGMLKERGVTAVLCTHAIRHLPLADHIIALNEGTVTEQGVLTNLSRIKKDSILSSDDVATPVELLPSKPEPPAAQTDANKPNRVTGDSAVFAHYFRNIGAFWLIGFIFFGIVCGFFYSFPSIWLKYWSEDVSSAHSKRTTAFYIGLYALFQCLALGSLVTVAAIGMLVIIRISGSNLHKATLRSLISAPLRFFSTTDTGVVTNLFSQDMTLIDGELPQSLINTSLQTWIGIGAAAVIATSSPYILIAYPFVVALLYCIQRFYLRTSRQLRLLDLEAKSPLYTNFLDTIKGVATFRAFGWTEDAVSLNNRLLDTSQRPAYLLSMVQRWLAFVLGMVVAVIALLVVTLSTQLRSNTGFTGASMVSLMSFGKTLSSLIQMYTLLETSIGAVNRLKSFSENTESEDKPGEDVVPPTSWPEKGRIEIRGVSASYDASENPENLALRDLTLTIEAGQKVAICGRTGSGKSSTILLLLRLLDPLPSCASNMSIDGVALHTIDRSTLRQRIIAVPQDAVFLPDGTSFRLNLDPFAVATDDDCQAVLDTVGLWPFVSDRGGLAADMTADSLSQGQKQLFSLARAILRRRIRSRELSATVGEAYLAPSDSGGVLILDEVSSSVDAETNKTMQEIIQREFKEYTILMISHKLEMVMDFDQVVVMDEGRVVEQGVPRELVKMEGSRFRDLWATENKE</sequence>
<dbReference type="InterPro" id="IPR044726">
    <property type="entry name" value="ABCC_6TM_D2"/>
</dbReference>
<dbReference type="SUPFAM" id="SSF90123">
    <property type="entry name" value="ABC transporter transmembrane region"/>
    <property type="match status" value="2"/>
</dbReference>
<dbReference type="Gene3D" id="3.40.50.300">
    <property type="entry name" value="P-loop containing nucleotide triphosphate hydrolases"/>
    <property type="match status" value="2"/>
</dbReference>
<comment type="subcellular location">
    <subcellularLocation>
        <location evidence="1">Cell membrane</location>
        <topology evidence="1">Multi-pass membrane protein</topology>
    </subcellularLocation>
</comment>
<evidence type="ECO:0000313" key="13">
    <source>
        <dbReference type="Proteomes" id="UP001338125"/>
    </source>
</evidence>
<dbReference type="Gene3D" id="1.20.1560.10">
    <property type="entry name" value="ABC transporter type 1, transmembrane domain"/>
    <property type="match status" value="2"/>
</dbReference>
<feature type="domain" description="ABC transmembrane type-1" evidence="11">
    <location>
        <begin position="168"/>
        <end position="437"/>
    </location>
</feature>
<evidence type="ECO:0000256" key="3">
    <source>
        <dbReference type="ARBA" id="ARBA00022475"/>
    </source>
</evidence>
<keyword evidence="4 9" id="KW-0812">Transmembrane</keyword>